<dbReference type="RefSeq" id="XP_073778914.1">
    <property type="nucleotide sequence ID" value="XM_073922813.1"/>
</dbReference>
<gene>
    <name evidence="2" type="primary">serpine2</name>
    <name evidence="2" type="synonym">zgc:55929</name>
</gene>
<sequence length="403" mass="44713">MCVPFRCGVLLFLLCSVSVSQSQSSSYGARGSDLGLQVFMQVLQDRAQENVLLSPHGVASVLGMLLPGAHGDTRRQLLNGLKYKKNGPYKMLRKLHKSLTTKSNADIVTIANALFPNEGFSMKEDFLSANRENFLCESHSVDYSDPEAAAQSINDWVKNSTKGQIPSVVTADMFDTALTRLVAVNSIFFKGLWKSRFQPQSTKPRSFTAGDGNTYKVPMMSQLSVFNMGQASTPDGQKYIVIELPYHGNSMSMFIALPTEDSTPLSSILPHISTNTIQSWTKLMNPRRMRLLMPKFTVEQELDLETPLKALGIKDIFDQNKADFRHLSSESIYVSKALQKAKIEVNEDGTKASATTSVILHARSSPPWVTVDRPFLFLIRHNSSGTHTHISDARVEKEYIQGG</sequence>
<organism evidence="1 2">
    <name type="scientific">Danio rerio</name>
    <name type="common">Zebrafish</name>
    <name type="synonym">Brachydanio rerio</name>
    <dbReference type="NCBI Taxonomy" id="7955"/>
    <lineage>
        <taxon>Eukaryota</taxon>
        <taxon>Metazoa</taxon>
        <taxon>Chordata</taxon>
        <taxon>Craniata</taxon>
        <taxon>Vertebrata</taxon>
        <taxon>Euteleostomi</taxon>
        <taxon>Actinopterygii</taxon>
        <taxon>Neopterygii</taxon>
        <taxon>Teleostei</taxon>
        <taxon>Ostariophysi</taxon>
        <taxon>Cypriniformes</taxon>
        <taxon>Danionidae</taxon>
        <taxon>Danioninae</taxon>
        <taxon>Danio</taxon>
    </lineage>
</organism>
<proteinExistence type="predicted"/>
<protein>
    <submittedName>
        <fullName evidence="2">Glia-derived nexin isoform X1</fullName>
    </submittedName>
</protein>
<evidence type="ECO:0000313" key="1">
    <source>
        <dbReference type="Proteomes" id="UP000000437"/>
    </source>
</evidence>
<dbReference type="Proteomes" id="UP000000437">
    <property type="component" value="Chromosome 15"/>
</dbReference>
<evidence type="ECO:0000313" key="2">
    <source>
        <dbReference type="RefSeq" id="XP_073778914.1"/>
    </source>
</evidence>
<reference evidence="2" key="1">
    <citation type="submission" date="2025-08" db="UniProtKB">
        <authorList>
            <consortium name="RefSeq"/>
        </authorList>
    </citation>
    <scope>IDENTIFICATION</scope>
    <source>
        <strain evidence="2">Tuebingen</strain>
        <tissue evidence="2">Fibroblasts and whole tissue</tissue>
    </source>
</reference>
<accession>A0AC58HAD0</accession>
<name>A0AC58HAD0_DANRE</name>
<keyword evidence="1" id="KW-1185">Reference proteome</keyword>